<dbReference type="Gene3D" id="2.40.128.290">
    <property type="entry name" value="Uncharacterised protein Atu4866, PF11512"/>
    <property type="match status" value="1"/>
</dbReference>
<dbReference type="Proteomes" id="UP001501414">
    <property type="component" value="Unassembled WGS sequence"/>
</dbReference>
<proteinExistence type="predicted"/>
<dbReference type="InterPro" id="IPR011059">
    <property type="entry name" value="Metal-dep_hydrolase_composite"/>
</dbReference>
<dbReference type="InterPro" id="IPR038646">
    <property type="entry name" value="Atu4866-like_sf"/>
</dbReference>
<dbReference type="EMBL" id="BAAAJK010000006">
    <property type="protein sequence ID" value="GAA1384773.1"/>
    <property type="molecule type" value="Genomic_DNA"/>
</dbReference>
<dbReference type="Pfam" id="PF11512">
    <property type="entry name" value="Atu4866"/>
    <property type="match status" value="1"/>
</dbReference>
<dbReference type="InterPro" id="IPR020955">
    <property type="entry name" value="Uncharacterised_Atu4866"/>
</dbReference>
<organism evidence="1 2">
    <name type="scientific">Pseudonocardia kongjuensis</name>
    <dbReference type="NCBI Taxonomy" id="102227"/>
    <lineage>
        <taxon>Bacteria</taxon>
        <taxon>Bacillati</taxon>
        <taxon>Actinomycetota</taxon>
        <taxon>Actinomycetes</taxon>
        <taxon>Pseudonocardiales</taxon>
        <taxon>Pseudonocardiaceae</taxon>
        <taxon>Pseudonocardia</taxon>
    </lineage>
</organism>
<evidence type="ECO:0000313" key="1">
    <source>
        <dbReference type="EMBL" id="GAA1384773.1"/>
    </source>
</evidence>
<name>A0ABP4I9L8_9PSEU</name>
<accession>A0ABP4I9L8</accession>
<evidence type="ECO:0000313" key="2">
    <source>
        <dbReference type="Proteomes" id="UP001501414"/>
    </source>
</evidence>
<comment type="caution">
    <text evidence="1">The sequence shown here is derived from an EMBL/GenBank/DDBJ whole genome shotgun (WGS) entry which is preliminary data.</text>
</comment>
<keyword evidence="2" id="KW-1185">Reference proteome</keyword>
<protein>
    <recommendedName>
        <fullName evidence="3">Ligand-binding protein with streptavidin-like fold</fullName>
    </recommendedName>
</protein>
<dbReference type="RefSeq" id="WP_344020001.1">
    <property type="nucleotide sequence ID" value="NZ_BAAAJK010000006.1"/>
</dbReference>
<evidence type="ECO:0008006" key="3">
    <source>
        <dbReference type="Google" id="ProtNLM"/>
    </source>
</evidence>
<sequence length="210" mass="22376">MSSTAPSLRFTGATVYPTPSHAVPGELAIRDGVITHAGPAAPGDDGHGRVIDARGTSIVPLLDGNALRARPAGERGAYDLVPGNPATFAVVRGRVGESQMRNMLVVRPADLLAVVVDGEILVRDGEPTPAAGAPDPDAWVGVWTDRGRALDQHLLPGGRYTETRGGRVDAYTGAWWTRGDRIVYRDDSGFWAFGVRYDGVIYHAGIVLRR</sequence>
<gene>
    <name evidence="1" type="ORF">GCM10009613_16120</name>
</gene>
<reference evidence="2" key="1">
    <citation type="journal article" date="2019" name="Int. J. Syst. Evol. Microbiol.">
        <title>The Global Catalogue of Microorganisms (GCM) 10K type strain sequencing project: providing services to taxonomists for standard genome sequencing and annotation.</title>
        <authorList>
            <consortium name="The Broad Institute Genomics Platform"/>
            <consortium name="The Broad Institute Genome Sequencing Center for Infectious Disease"/>
            <person name="Wu L."/>
            <person name="Ma J."/>
        </authorList>
    </citation>
    <scope>NUCLEOTIDE SEQUENCE [LARGE SCALE GENOMIC DNA]</scope>
    <source>
        <strain evidence="2">JCM 11896</strain>
    </source>
</reference>
<dbReference type="SUPFAM" id="SSF51338">
    <property type="entry name" value="Composite domain of metallo-dependent hydrolases"/>
    <property type="match status" value="1"/>
</dbReference>